<dbReference type="SUPFAM" id="SSF55383">
    <property type="entry name" value="Copper amine oxidase, domain N"/>
    <property type="match status" value="1"/>
</dbReference>
<dbReference type="InterPro" id="IPR036582">
    <property type="entry name" value="Mao_N_sf"/>
</dbReference>
<evidence type="ECO:0000259" key="3">
    <source>
        <dbReference type="Pfam" id="PF07833"/>
    </source>
</evidence>
<dbReference type="OrthoDB" id="574706at2"/>
<evidence type="ECO:0000313" key="4">
    <source>
        <dbReference type="EMBL" id="RED65825.1"/>
    </source>
</evidence>
<dbReference type="EMBL" id="QRDY01000001">
    <property type="protein sequence ID" value="RED65825.1"/>
    <property type="molecule type" value="Genomic_DNA"/>
</dbReference>
<name>A0A3D9IVV0_9BACL</name>
<evidence type="ECO:0000256" key="1">
    <source>
        <dbReference type="SAM" id="MobiDB-lite"/>
    </source>
</evidence>
<feature type="signal peptide" evidence="2">
    <location>
        <begin position="1"/>
        <end position="29"/>
    </location>
</feature>
<dbReference type="Proteomes" id="UP000256869">
    <property type="component" value="Unassembled WGS sequence"/>
</dbReference>
<gene>
    <name evidence="4" type="ORF">DFP95_101317</name>
</gene>
<keyword evidence="5" id="KW-1185">Reference proteome</keyword>
<reference evidence="4 5" key="1">
    <citation type="submission" date="2018-07" db="EMBL/GenBank/DDBJ databases">
        <title>Genomic Encyclopedia of Type Strains, Phase III (KMG-III): the genomes of soil and plant-associated and newly described type strains.</title>
        <authorList>
            <person name="Whitman W."/>
        </authorList>
    </citation>
    <scope>NUCLEOTIDE SEQUENCE [LARGE SCALE GENOMIC DNA]</scope>
    <source>
        <strain evidence="4 5">CECT 8236</strain>
    </source>
</reference>
<accession>A0A3D9IVV0</accession>
<dbReference type="RefSeq" id="WP_115990802.1">
    <property type="nucleotide sequence ID" value="NZ_QRDY01000001.1"/>
</dbReference>
<dbReference type="AlphaFoldDB" id="A0A3D9IVV0"/>
<dbReference type="InterPro" id="IPR012854">
    <property type="entry name" value="Cu_amine_oxidase-like_N"/>
</dbReference>
<sequence length="314" mass="34246">MKALHRNKTMLALFTLAFALLFQASVVSAASTDNLKVSSQEVQLVFDGKILIIPEGQYVFNIKGTNYVPLRFFSYALLKKVSWDGKTSTVSVTEPTKQQAMVLKEYLVNALGQEGQFSSKSGTKNIVSPVEATFSFDGKVKSLPVGQSAYSLGGSIYVPVRFMSESVNMDIKWAAGGKILAESAAYKLEQAGENETVDPAEGTPEPTGPTAKPTYESITASAKASLDSLEQSYKSQLMPLGLQLIDETDPDTINQLTIQINGIISQCTEQFNTIISQTENLLTANGYNTSVISEYRQKFQDEMDGGRELLDQLT</sequence>
<feature type="domain" description="Copper amine oxidase-like N-terminal" evidence="3">
    <location>
        <begin position="61"/>
        <end position="176"/>
    </location>
</feature>
<feature type="compositionally biased region" description="Low complexity" evidence="1">
    <location>
        <begin position="199"/>
        <end position="213"/>
    </location>
</feature>
<proteinExistence type="predicted"/>
<evidence type="ECO:0000313" key="5">
    <source>
        <dbReference type="Proteomes" id="UP000256869"/>
    </source>
</evidence>
<comment type="caution">
    <text evidence="4">The sequence shown here is derived from an EMBL/GenBank/DDBJ whole genome shotgun (WGS) entry which is preliminary data.</text>
</comment>
<dbReference type="Pfam" id="PF07833">
    <property type="entry name" value="Cu_amine_oxidN1"/>
    <property type="match status" value="1"/>
</dbReference>
<keyword evidence="2" id="KW-0732">Signal</keyword>
<feature type="chain" id="PRO_5017747317" evidence="2">
    <location>
        <begin position="30"/>
        <end position="314"/>
    </location>
</feature>
<protein>
    <submittedName>
        <fullName evidence="4">Copper amine oxidase-like protein</fullName>
    </submittedName>
</protein>
<evidence type="ECO:0000256" key="2">
    <source>
        <dbReference type="SAM" id="SignalP"/>
    </source>
</evidence>
<dbReference type="Gene3D" id="3.30.457.10">
    <property type="entry name" value="Copper amine oxidase-like, N-terminal domain"/>
    <property type="match status" value="1"/>
</dbReference>
<organism evidence="4 5">
    <name type="scientific">Cohnella lupini</name>
    <dbReference type="NCBI Taxonomy" id="1294267"/>
    <lineage>
        <taxon>Bacteria</taxon>
        <taxon>Bacillati</taxon>
        <taxon>Bacillota</taxon>
        <taxon>Bacilli</taxon>
        <taxon>Bacillales</taxon>
        <taxon>Paenibacillaceae</taxon>
        <taxon>Cohnella</taxon>
    </lineage>
</organism>
<feature type="region of interest" description="Disordered" evidence="1">
    <location>
        <begin position="191"/>
        <end position="213"/>
    </location>
</feature>